<feature type="domain" description="DUF6305" evidence="1">
    <location>
        <begin position="43"/>
        <end position="196"/>
    </location>
</feature>
<accession>A0ABU5C463</accession>
<reference evidence="2 3" key="1">
    <citation type="submission" date="2023-10" db="EMBL/GenBank/DDBJ databases">
        <title>Virgibacillus halophilus 5B73C genome.</title>
        <authorList>
            <person name="Miliotis G."/>
            <person name="Sengupta P."/>
            <person name="Hameed A."/>
            <person name="Chuvochina M."/>
            <person name="Mcdonagh F."/>
            <person name="Simpson A.C."/>
            <person name="Singh N.K."/>
            <person name="Rekha P.D."/>
            <person name="Raman K."/>
            <person name="Hugenholtz P."/>
            <person name="Venkateswaran K."/>
        </authorList>
    </citation>
    <scope>NUCLEOTIDE SEQUENCE [LARGE SCALE GENOMIC DNA]</scope>
    <source>
        <strain evidence="2 3">5B73C</strain>
    </source>
</reference>
<dbReference type="Proteomes" id="UP001281447">
    <property type="component" value="Unassembled WGS sequence"/>
</dbReference>
<protein>
    <submittedName>
        <fullName evidence="2">DUF6305 family protein</fullName>
    </submittedName>
</protein>
<evidence type="ECO:0000313" key="2">
    <source>
        <dbReference type="EMBL" id="MDY0394009.1"/>
    </source>
</evidence>
<sequence length="197" mass="22198">MQKFIPLGVCFSILLILMLVNSSPARQNQHVSAYPNLPAPIGKEKILITSAGQATDGVIVHSIAESLNLQADYRPRALDSDLYDYESVVIVLGYSANGLRYTTHDYQEELTRIRAIAKEAKRTRLPLIAVHISGDYRNDRQTFAMFQEIAASTDYFIGLKTMKDVGEYQKVLADFHTPVTLVSERDRFKIPFNAAFR</sequence>
<comment type="caution">
    <text evidence="2">The sequence shown here is derived from an EMBL/GenBank/DDBJ whole genome shotgun (WGS) entry which is preliminary data.</text>
</comment>
<dbReference type="Pfam" id="PF19823">
    <property type="entry name" value="DUF6305"/>
    <property type="match status" value="1"/>
</dbReference>
<dbReference type="EMBL" id="JAWDIP010000003">
    <property type="protein sequence ID" value="MDY0394009.1"/>
    <property type="molecule type" value="Genomic_DNA"/>
</dbReference>
<keyword evidence="3" id="KW-1185">Reference proteome</keyword>
<evidence type="ECO:0000259" key="1">
    <source>
        <dbReference type="Pfam" id="PF19823"/>
    </source>
</evidence>
<evidence type="ECO:0000313" key="3">
    <source>
        <dbReference type="Proteomes" id="UP001281447"/>
    </source>
</evidence>
<organism evidence="2 3">
    <name type="scientific">Tigheibacillus halophilus</name>
    <dbReference type="NCBI Taxonomy" id="361280"/>
    <lineage>
        <taxon>Bacteria</taxon>
        <taxon>Bacillati</taxon>
        <taxon>Bacillota</taxon>
        <taxon>Bacilli</taxon>
        <taxon>Bacillales</taxon>
        <taxon>Bacillaceae</taxon>
        <taxon>Tigheibacillus</taxon>
    </lineage>
</organism>
<proteinExistence type="predicted"/>
<dbReference type="InterPro" id="IPR046272">
    <property type="entry name" value="DUF6305"/>
</dbReference>
<gene>
    <name evidence="2" type="ORF">RWE15_05385</name>
</gene>
<name>A0ABU5C463_9BACI</name>
<dbReference type="RefSeq" id="WP_390355412.1">
    <property type="nucleotide sequence ID" value="NZ_JBHUIZ010000006.1"/>
</dbReference>